<evidence type="ECO:0000313" key="2">
    <source>
        <dbReference type="EMBL" id="TNB47124.1"/>
    </source>
</evidence>
<evidence type="ECO:0000256" key="1">
    <source>
        <dbReference type="SAM" id="MobiDB-lite"/>
    </source>
</evidence>
<dbReference type="Proteomes" id="UP000307874">
    <property type="component" value="Unassembled WGS sequence"/>
</dbReference>
<dbReference type="OrthoDB" id="7916283at2"/>
<feature type="compositionally biased region" description="Basic and acidic residues" evidence="1">
    <location>
        <begin position="17"/>
        <end position="28"/>
    </location>
</feature>
<dbReference type="RefSeq" id="WP_138748957.1">
    <property type="nucleotide sequence ID" value="NZ_VCLB01000007.1"/>
</dbReference>
<reference evidence="2 3" key="2">
    <citation type="submission" date="2019-06" db="EMBL/GenBank/DDBJ databases">
        <title>Martelella lutilitoris sp. nov., isolated from a tidal mudflat.</title>
        <authorList>
            <person name="Kim Y.-J."/>
        </authorList>
    </citation>
    <scope>NUCLEOTIDE SEQUENCE [LARGE SCALE GENOMIC DNA]</scope>
    <source>
        <strain evidence="2 3">GH2-6</strain>
    </source>
</reference>
<name>A0A5C4JPR7_9HYPH</name>
<reference evidence="2 3" key="1">
    <citation type="submission" date="2019-05" db="EMBL/GenBank/DDBJ databases">
        <authorList>
            <person name="Lee S.D."/>
        </authorList>
    </citation>
    <scope>NUCLEOTIDE SEQUENCE [LARGE SCALE GENOMIC DNA]</scope>
    <source>
        <strain evidence="2 3">GH2-6</strain>
    </source>
</reference>
<keyword evidence="3" id="KW-1185">Reference proteome</keyword>
<comment type="caution">
    <text evidence="2">The sequence shown here is derived from an EMBL/GenBank/DDBJ whole genome shotgun (WGS) entry which is preliminary data.</text>
</comment>
<proteinExistence type="predicted"/>
<protein>
    <submittedName>
        <fullName evidence="2">Uncharacterized protein</fullName>
    </submittedName>
</protein>
<organism evidence="2 3">
    <name type="scientific">Martelella lutilitoris</name>
    <dbReference type="NCBI Taxonomy" id="2583532"/>
    <lineage>
        <taxon>Bacteria</taxon>
        <taxon>Pseudomonadati</taxon>
        <taxon>Pseudomonadota</taxon>
        <taxon>Alphaproteobacteria</taxon>
        <taxon>Hyphomicrobiales</taxon>
        <taxon>Aurantimonadaceae</taxon>
        <taxon>Martelella</taxon>
    </lineage>
</organism>
<evidence type="ECO:0000313" key="3">
    <source>
        <dbReference type="Proteomes" id="UP000307874"/>
    </source>
</evidence>
<sequence>MPQEGIGVGPMAQGQEEQTRLHGTEGRQYRRPSSCSPAGQDELARLEDALMIVARLIDTDPVYVPIFERLEREIEREKEKTSNSAVNRARLLLAQNEIG</sequence>
<dbReference type="AlphaFoldDB" id="A0A5C4JPR7"/>
<feature type="region of interest" description="Disordered" evidence="1">
    <location>
        <begin position="1"/>
        <end position="39"/>
    </location>
</feature>
<gene>
    <name evidence="2" type="ORF">FF124_13150</name>
</gene>
<accession>A0A5C4JPR7</accession>
<dbReference type="EMBL" id="VCLB01000007">
    <property type="protein sequence ID" value="TNB47124.1"/>
    <property type="molecule type" value="Genomic_DNA"/>
</dbReference>